<dbReference type="GO" id="GO:0005886">
    <property type="term" value="C:plasma membrane"/>
    <property type="evidence" value="ECO:0007669"/>
    <property type="project" value="UniProtKB-SubCell"/>
</dbReference>
<evidence type="ECO:0000256" key="2">
    <source>
        <dbReference type="ARBA" id="ARBA00022475"/>
    </source>
</evidence>
<dbReference type="PANTHER" id="PTHR39087">
    <property type="entry name" value="UPF0104 MEMBRANE PROTEIN MJ1595"/>
    <property type="match status" value="1"/>
</dbReference>
<dbReference type="InterPro" id="IPR022791">
    <property type="entry name" value="L-PG_synthase/AglD"/>
</dbReference>
<dbReference type="Proteomes" id="UP000182427">
    <property type="component" value="Chromosome I"/>
</dbReference>
<evidence type="ECO:0000256" key="5">
    <source>
        <dbReference type="ARBA" id="ARBA00023136"/>
    </source>
</evidence>
<evidence type="ECO:0000256" key="4">
    <source>
        <dbReference type="ARBA" id="ARBA00022989"/>
    </source>
</evidence>
<dbReference type="AlphaFoldDB" id="A0A1G7JNN2"/>
<feature type="transmembrane region" description="Helical" evidence="6">
    <location>
        <begin position="224"/>
        <end position="245"/>
    </location>
</feature>
<dbReference type="RefSeq" id="WP_172838208.1">
    <property type="nucleotide sequence ID" value="NZ_LT629690.1"/>
</dbReference>
<sequence>MSEKPSSNASRYWKLIPGLLISAFFLWRTLRGFHLDELRDVHFGHPVWILGVLGFISVDYGLRSYRWWLMLRRYNARLTACFRVLMTSLAANNILPFRIGDFLRIFAYAPDVNASSSAVLSTVVLERLLDTVMLLGFFAVAASGLESSFAAFSFHGYGVAQTVRLVLVILVFCLGLLLFGTHILHLLVQKLVARYGNHPRTRKFGEWAEQLFDAIVHIPYPVRFLLVLLTSIVWLCEGMVFYSTAQLLGLNTFHGSMLASILSNLSFMLPSAPGGIGPFEAFGKLAMESQGVPTSLAILYALFVHFVIFMLVNIVGGIGFLINRKEHGGKTLSQEIHSLPPEADLL</sequence>
<dbReference type="PANTHER" id="PTHR39087:SF2">
    <property type="entry name" value="UPF0104 MEMBRANE PROTEIN MJ1595"/>
    <property type="match status" value="1"/>
</dbReference>
<gene>
    <name evidence="7" type="ORF">SAMN05444167_1890</name>
</gene>
<evidence type="ECO:0000313" key="7">
    <source>
        <dbReference type="EMBL" id="SDF26523.1"/>
    </source>
</evidence>
<keyword evidence="4 6" id="KW-1133">Transmembrane helix</keyword>
<accession>A0A1G7JNN2</accession>
<feature type="transmembrane region" description="Helical" evidence="6">
    <location>
        <begin position="74"/>
        <end position="95"/>
    </location>
</feature>
<evidence type="ECO:0000256" key="1">
    <source>
        <dbReference type="ARBA" id="ARBA00004651"/>
    </source>
</evidence>
<keyword evidence="8" id="KW-1185">Reference proteome</keyword>
<keyword evidence="3 6" id="KW-0812">Transmembrane</keyword>
<dbReference type="NCBIfam" id="TIGR00374">
    <property type="entry name" value="flippase-like domain"/>
    <property type="match status" value="1"/>
</dbReference>
<reference evidence="7 8" key="1">
    <citation type="submission" date="2016-10" db="EMBL/GenBank/DDBJ databases">
        <authorList>
            <person name="de Groot N.N."/>
        </authorList>
    </citation>
    <scope>NUCLEOTIDE SEQUENCE [LARGE SCALE GENOMIC DNA]</scope>
    <source>
        <strain evidence="7 8">GAS232</strain>
    </source>
</reference>
<feature type="transmembrane region" description="Helical" evidence="6">
    <location>
        <begin position="132"/>
        <end position="153"/>
    </location>
</feature>
<keyword evidence="5 6" id="KW-0472">Membrane</keyword>
<proteinExistence type="predicted"/>
<feature type="transmembrane region" description="Helical" evidence="6">
    <location>
        <begin position="257"/>
        <end position="277"/>
    </location>
</feature>
<evidence type="ECO:0000256" key="3">
    <source>
        <dbReference type="ARBA" id="ARBA00022692"/>
    </source>
</evidence>
<name>A0A1G7JNN2_9BACT</name>
<feature type="transmembrane region" description="Helical" evidence="6">
    <location>
        <begin position="165"/>
        <end position="188"/>
    </location>
</feature>
<dbReference type="Pfam" id="PF03706">
    <property type="entry name" value="LPG_synthase_TM"/>
    <property type="match status" value="1"/>
</dbReference>
<organism evidence="7 8">
    <name type="scientific">Terriglobus roseus</name>
    <dbReference type="NCBI Taxonomy" id="392734"/>
    <lineage>
        <taxon>Bacteria</taxon>
        <taxon>Pseudomonadati</taxon>
        <taxon>Acidobacteriota</taxon>
        <taxon>Terriglobia</taxon>
        <taxon>Terriglobales</taxon>
        <taxon>Acidobacteriaceae</taxon>
        <taxon>Terriglobus</taxon>
    </lineage>
</organism>
<dbReference type="EMBL" id="LT629690">
    <property type="protein sequence ID" value="SDF26523.1"/>
    <property type="molecule type" value="Genomic_DNA"/>
</dbReference>
<feature type="transmembrane region" description="Helical" evidence="6">
    <location>
        <begin position="42"/>
        <end position="62"/>
    </location>
</feature>
<feature type="transmembrane region" description="Helical" evidence="6">
    <location>
        <begin position="12"/>
        <end position="30"/>
    </location>
</feature>
<comment type="subcellular location">
    <subcellularLocation>
        <location evidence="1">Cell membrane</location>
        <topology evidence="1">Multi-pass membrane protein</topology>
    </subcellularLocation>
</comment>
<evidence type="ECO:0000256" key="6">
    <source>
        <dbReference type="SAM" id="Phobius"/>
    </source>
</evidence>
<evidence type="ECO:0000313" key="8">
    <source>
        <dbReference type="Proteomes" id="UP000182427"/>
    </source>
</evidence>
<protein>
    <submittedName>
        <fullName evidence="7">Uncharacterized protein</fullName>
    </submittedName>
</protein>
<keyword evidence="2" id="KW-1003">Cell membrane</keyword>
<feature type="transmembrane region" description="Helical" evidence="6">
    <location>
        <begin position="297"/>
        <end position="322"/>
    </location>
</feature>